<dbReference type="InterPro" id="IPR036162">
    <property type="entry name" value="Resolvase-like_N_sf"/>
</dbReference>
<feature type="domain" description="Resolvase/invertase-type recombinase catalytic" evidence="1">
    <location>
        <begin position="28"/>
        <end position="79"/>
    </location>
</feature>
<gene>
    <name evidence="2" type="ORF">COB13_04950</name>
</gene>
<accession>A0A2A4Z6F5</accession>
<comment type="caution">
    <text evidence="2">The sequence shown here is derived from an EMBL/GenBank/DDBJ whole genome shotgun (WGS) entry which is preliminary data.</text>
</comment>
<dbReference type="Pfam" id="PF00239">
    <property type="entry name" value="Resolvase"/>
    <property type="match status" value="1"/>
</dbReference>
<evidence type="ECO:0000259" key="1">
    <source>
        <dbReference type="Pfam" id="PF00239"/>
    </source>
</evidence>
<dbReference type="EMBL" id="NVUS01000004">
    <property type="protein sequence ID" value="PCJ02542.1"/>
    <property type="molecule type" value="Genomic_DNA"/>
</dbReference>
<reference evidence="2" key="2">
    <citation type="journal article" date="2018" name="ISME J.">
        <title>A dynamic microbial community with high functional redundancy inhabits the cold, oxic subseafloor aquifer.</title>
        <authorList>
            <person name="Tully B.J."/>
            <person name="Wheat C.G."/>
            <person name="Glazer B.T."/>
            <person name="Huber J.A."/>
        </authorList>
    </citation>
    <scope>NUCLEOTIDE SEQUENCE</scope>
    <source>
        <strain evidence="2">NORP83</strain>
    </source>
</reference>
<organism evidence="2">
    <name type="scientific">OCS116 cluster bacterium</name>
    <dbReference type="NCBI Taxonomy" id="2030921"/>
    <lineage>
        <taxon>Bacteria</taxon>
        <taxon>Pseudomonadati</taxon>
        <taxon>Pseudomonadota</taxon>
        <taxon>Alphaproteobacteria</taxon>
        <taxon>OCS116 cluster</taxon>
    </lineage>
</organism>
<proteinExistence type="predicted"/>
<dbReference type="InterPro" id="IPR006119">
    <property type="entry name" value="Resolv_N"/>
</dbReference>
<evidence type="ECO:0000313" key="2">
    <source>
        <dbReference type="EMBL" id="PCJ02542.1"/>
    </source>
</evidence>
<protein>
    <recommendedName>
        <fullName evidence="1">Resolvase/invertase-type recombinase catalytic domain-containing protein</fullName>
    </recommendedName>
</protein>
<dbReference type="Gene3D" id="3.40.50.1390">
    <property type="entry name" value="Resolvase, N-terminal catalytic domain"/>
    <property type="match status" value="1"/>
</dbReference>
<dbReference type="GO" id="GO:0003677">
    <property type="term" value="F:DNA binding"/>
    <property type="evidence" value="ECO:0007669"/>
    <property type="project" value="InterPro"/>
</dbReference>
<sequence length="102" mass="11514">MKICLRLSFYSTIDYFATLAHWSYPFDVVGNLKARGVSFQSLNETIGTTTANGELIFYLFASIAQFERTQAGFMAAKKRGVLSFIIEPNYVLVYHNSVNSLQ</sequence>
<name>A0A2A4Z6F5_9PROT</name>
<dbReference type="GO" id="GO:0000150">
    <property type="term" value="F:DNA strand exchange activity"/>
    <property type="evidence" value="ECO:0007669"/>
    <property type="project" value="InterPro"/>
</dbReference>
<dbReference type="AlphaFoldDB" id="A0A2A4Z6F5"/>
<dbReference type="SUPFAM" id="SSF53041">
    <property type="entry name" value="Resolvase-like"/>
    <property type="match status" value="1"/>
</dbReference>
<reference key="1">
    <citation type="submission" date="2017-08" db="EMBL/GenBank/DDBJ databases">
        <title>A dynamic microbial community with high functional redundancy inhabits the cold, oxic subseafloor aquifer.</title>
        <authorList>
            <person name="Tully B.J."/>
            <person name="Wheat C.G."/>
            <person name="Glazer B.T."/>
            <person name="Huber J.A."/>
        </authorList>
    </citation>
    <scope>NUCLEOTIDE SEQUENCE [LARGE SCALE GENOMIC DNA]</scope>
</reference>